<feature type="active site" description="Proton donor" evidence="1">
    <location>
        <position position="137"/>
    </location>
</feature>
<organism evidence="4 5">
    <name type="scientific">Prochlorococcus marinus (strain MIT 9215)</name>
    <dbReference type="NCBI Taxonomy" id="93060"/>
    <lineage>
        <taxon>Bacteria</taxon>
        <taxon>Bacillati</taxon>
        <taxon>Cyanobacteriota</taxon>
        <taxon>Cyanophyceae</taxon>
        <taxon>Synechococcales</taxon>
        <taxon>Prochlorococcaceae</taxon>
        <taxon>Prochlorococcus</taxon>
    </lineage>
</organism>
<dbReference type="InterPro" id="IPR014710">
    <property type="entry name" value="RmlC-like_jellyroll"/>
</dbReference>
<protein>
    <recommendedName>
        <fullName evidence="3">dTDP-4-dehydrorhamnose 3,5-epimerase</fullName>
        <ecNumber evidence="3">5.1.3.13</ecNumber>
    </recommendedName>
    <alternativeName>
        <fullName evidence="3">Thymidine diphospho-4-keto-rhamnose 3,5-epimerase</fullName>
    </alternativeName>
</protein>
<dbReference type="GO" id="GO:0019305">
    <property type="term" value="P:dTDP-rhamnose biosynthetic process"/>
    <property type="evidence" value="ECO:0007669"/>
    <property type="project" value="UniProtKB-UniRule"/>
</dbReference>
<comment type="subunit">
    <text evidence="3">Homodimer.</text>
</comment>
<dbReference type="NCBIfam" id="TIGR01221">
    <property type="entry name" value="rmlC"/>
    <property type="match status" value="1"/>
</dbReference>
<dbReference type="EC" id="5.1.3.13" evidence="3"/>
<dbReference type="UniPathway" id="UPA00124"/>
<sequence length="192" mass="22102">MQTINLKTNKGNSINEVILIKPDIFSDKRGFFYESWNSNSFKKIIGNTNFCQDNHSNSIKGVLRGIHYQLNPTAQGKLVRCTKGEIYDVAVDLRKRSNTYKEWIGVKLNELNKNLFWIPEGFGHGFLTLSDIAEVQYKVTKPWDKLSEKSLLWNDSDLNIDWPLNKISPIISKKDALGITIKEAENMDFVFQ</sequence>
<evidence type="ECO:0000313" key="4">
    <source>
        <dbReference type="EMBL" id="ABV51064.1"/>
    </source>
</evidence>
<comment type="similarity">
    <text evidence="3">Belongs to the dTDP-4-dehydrorhamnose 3,5-epimerase family.</text>
</comment>
<evidence type="ECO:0000256" key="3">
    <source>
        <dbReference type="RuleBase" id="RU364069"/>
    </source>
</evidence>
<dbReference type="CDD" id="cd00438">
    <property type="entry name" value="cupin_RmlC"/>
    <property type="match status" value="1"/>
</dbReference>
<dbReference type="HOGENOM" id="CLU_090940_1_1_3"/>
<feature type="site" description="Participates in a stacking interaction with the thymidine ring of dTDP-4-oxo-6-deoxyglucose" evidence="2">
    <location>
        <position position="143"/>
    </location>
</feature>
<evidence type="ECO:0000313" key="5">
    <source>
        <dbReference type="Proteomes" id="UP000002014"/>
    </source>
</evidence>
<dbReference type="Gene3D" id="2.60.120.10">
    <property type="entry name" value="Jelly Rolls"/>
    <property type="match status" value="1"/>
</dbReference>
<dbReference type="InterPro" id="IPR011051">
    <property type="entry name" value="RmlC_Cupin_sf"/>
</dbReference>
<dbReference type="PANTHER" id="PTHR21047">
    <property type="entry name" value="DTDP-6-DEOXY-D-GLUCOSE-3,5 EPIMERASE"/>
    <property type="match status" value="1"/>
</dbReference>
<name>A8G633_PROM2</name>
<dbReference type="GO" id="GO:0008830">
    <property type="term" value="F:dTDP-4-dehydrorhamnose 3,5-epimerase activity"/>
    <property type="evidence" value="ECO:0007669"/>
    <property type="project" value="UniProtKB-UniRule"/>
</dbReference>
<proteinExistence type="inferred from homology"/>
<gene>
    <name evidence="4" type="primary">rfbC</name>
    <name evidence="4" type="ordered locus">P9215_14511</name>
</gene>
<evidence type="ECO:0000256" key="1">
    <source>
        <dbReference type="PIRSR" id="PIRSR600888-1"/>
    </source>
</evidence>
<comment type="function">
    <text evidence="3">Catalyzes the epimerization of the C3' and C5'positions of dTDP-6-deoxy-D-xylo-4-hexulose, forming dTDP-6-deoxy-L-lyxo-4-hexulose.</text>
</comment>
<dbReference type="GO" id="GO:0005829">
    <property type="term" value="C:cytosol"/>
    <property type="evidence" value="ECO:0007669"/>
    <property type="project" value="TreeGrafter"/>
</dbReference>
<feature type="active site" description="Proton acceptor" evidence="1">
    <location>
        <position position="67"/>
    </location>
</feature>
<accession>A8G633</accession>
<dbReference type="Pfam" id="PF00908">
    <property type="entry name" value="dTDP_sugar_isom"/>
    <property type="match status" value="1"/>
</dbReference>
<keyword evidence="3 4" id="KW-0413">Isomerase</keyword>
<reference evidence="4 5" key="1">
    <citation type="journal article" date="2007" name="PLoS Genet.">
        <title>Patterns and implications of gene gain and loss in the evolution of Prochlorococcus.</title>
        <authorList>
            <person name="Kettler G.C."/>
            <person name="Martiny A.C."/>
            <person name="Huang K."/>
            <person name="Zucker J."/>
            <person name="Coleman M.L."/>
            <person name="Rodrigue S."/>
            <person name="Chen F."/>
            <person name="Lapidus A."/>
            <person name="Ferriera S."/>
            <person name="Johnson J."/>
            <person name="Steglich C."/>
            <person name="Church G.M."/>
            <person name="Richardson P."/>
            <person name="Chisholm S.W."/>
        </authorList>
    </citation>
    <scope>NUCLEOTIDE SEQUENCE [LARGE SCALE GENOMIC DNA]</scope>
    <source>
        <strain evidence="4 5">MIT 9215</strain>
    </source>
</reference>
<comment type="pathway">
    <text evidence="3">Carbohydrate biosynthesis; dTDP-L-rhamnose biosynthesis.</text>
</comment>
<dbReference type="KEGG" id="pmh:P9215_14511"/>
<dbReference type="STRING" id="93060.P9215_14511"/>
<comment type="catalytic activity">
    <reaction evidence="3">
        <text>dTDP-4-dehydro-6-deoxy-alpha-D-glucose = dTDP-4-dehydro-beta-L-rhamnose</text>
        <dbReference type="Rhea" id="RHEA:16969"/>
        <dbReference type="ChEBI" id="CHEBI:57649"/>
        <dbReference type="ChEBI" id="CHEBI:62830"/>
        <dbReference type="EC" id="5.1.3.13"/>
    </reaction>
</comment>
<dbReference type="Proteomes" id="UP000002014">
    <property type="component" value="Chromosome"/>
</dbReference>
<dbReference type="EMBL" id="CP000825">
    <property type="protein sequence ID" value="ABV51064.1"/>
    <property type="molecule type" value="Genomic_DNA"/>
</dbReference>
<dbReference type="SUPFAM" id="SSF51182">
    <property type="entry name" value="RmlC-like cupins"/>
    <property type="match status" value="1"/>
</dbReference>
<dbReference type="PANTHER" id="PTHR21047:SF2">
    <property type="entry name" value="THYMIDINE DIPHOSPHO-4-KETO-RHAMNOSE 3,5-EPIMERASE"/>
    <property type="match status" value="1"/>
</dbReference>
<dbReference type="AlphaFoldDB" id="A8G633"/>
<dbReference type="GO" id="GO:0000271">
    <property type="term" value="P:polysaccharide biosynthetic process"/>
    <property type="evidence" value="ECO:0007669"/>
    <property type="project" value="TreeGrafter"/>
</dbReference>
<dbReference type="RefSeq" id="WP_012008112.1">
    <property type="nucleotide sequence ID" value="NC_009840.1"/>
</dbReference>
<evidence type="ECO:0000256" key="2">
    <source>
        <dbReference type="PIRSR" id="PIRSR600888-3"/>
    </source>
</evidence>
<dbReference type="eggNOG" id="COG1898">
    <property type="taxonomic scope" value="Bacteria"/>
</dbReference>
<dbReference type="InterPro" id="IPR000888">
    <property type="entry name" value="RmlC-like"/>
</dbReference>